<organism evidence="1 2">
    <name type="scientific">Flaviramulus basaltis</name>
    <dbReference type="NCBI Taxonomy" id="369401"/>
    <lineage>
        <taxon>Bacteria</taxon>
        <taxon>Pseudomonadati</taxon>
        <taxon>Bacteroidota</taxon>
        <taxon>Flavobacteriia</taxon>
        <taxon>Flavobacteriales</taxon>
        <taxon>Flavobacteriaceae</taxon>
        <taxon>Flaviramulus</taxon>
    </lineage>
</organism>
<dbReference type="InterPro" id="IPR025667">
    <property type="entry name" value="SprB_repeat"/>
</dbReference>
<proteinExistence type="predicted"/>
<accession>A0A1K2IRV7</accession>
<gene>
    <name evidence="1" type="ORF">SAMN05428642_10616</name>
</gene>
<evidence type="ECO:0000313" key="2">
    <source>
        <dbReference type="Proteomes" id="UP000182544"/>
    </source>
</evidence>
<dbReference type="Proteomes" id="UP000182544">
    <property type="component" value="Unassembled WGS sequence"/>
</dbReference>
<reference evidence="1 2" key="1">
    <citation type="submission" date="2016-10" db="EMBL/GenBank/DDBJ databases">
        <authorList>
            <person name="de Groot N.N."/>
        </authorList>
    </citation>
    <scope>NUCLEOTIDE SEQUENCE [LARGE SCALE GENOMIC DNA]</scope>
    <source>
        <strain evidence="1 2">DSM 18180</strain>
    </source>
</reference>
<dbReference type="STRING" id="369401.SAMN05428642_10616"/>
<protein>
    <submittedName>
        <fullName evidence="1">SprB repeat-containing protein</fullName>
    </submittedName>
</protein>
<dbReference type="Pfam" id="PF13573">
    <property type="entry name" value="SprB"/>
    <property type="match status" value="10"/>
</dbReference>
<evidence type="ECO:0000313" key="1">
    <source>
        <dbReference type="EMBL" id="SFZ94986.1"/>
    </source>
</evidence>
<sequence length="4418" mass="460244">MRTPTSSTFLFFIFRSFFKPNSNFFLLKKRITSFLLIVILTIASNTAFAQLAVPFSPRLPGGNIKVKGDVILIGNTIITGKGLPLPYNGGGNNNNYEGEYINVASGGDSNIFSSSTADLFLDNSCKSIVYAGLYWASVYPNEVGTNGGQSFTGTTRLEDWNQVKFKLPTGGFIDLVADNNADPVGEEDDIIFDGYDSGNINNSFKDSPIVCYKNVTNYLQGLSEADGTYTVANLRATRGSRNGGCAAGWTLVVIYESPQLPSKFISVFDGYAGVQGSTALNIPVSGFQTLPAPLPVNAKIGVAALEGDLGISGDTFRFKASTSGSYTQLSDALNSNNNFFNSKITNEGAYMNNRNPNGTNVLGFDIANVIIPNPLNSVLPNDATAGDLRLTTSGDGFGAFVTSFAVDIIEPNIVLTKIVEDELGNDIGGEVVDLAQQLNYVIGFQNIGNDDATDFTIRDILPANIDFNYPSDIEPLPTGVTIESYDAATREIIFRVDDSLIEEFGPVTEIRFSVRVVSFCNLLNDACADSVNNQAYATYRSKLNPSFIISDDPSYDANNGCLLSPQATNFLADISDCTYSEEVILCGGSTDLTAPGGYDSYQWSTSSSGTPVIGTTQTITITTTGTYYVRNTALAPCQSSNKEFEVITFGANVDNPVIPYADQVVTCPNDGKQLPNIFLCGGAGGKFIQTNLSDTTSLIWERLDETSCSAVVDNDCANEDKSCIWNQVATGSDYMADTAGQFRLTVNYPGGCFNQFYFNVYSNILTPTVTKRDIICTTQGEIVVGGVPSGYEYSIDGTNYQSSNTFVITAPDLYTVYIRQIGVSPNPCIFTVPDVQIRERNFTVSTIINQPLCNGDLGNVVIAVNDVRPQYFYSISQGGTVVNSVGPIVDRDYTFSNLNPGTYTIDISTEDGCVFTDTVQIIDPPLLEATSALTTPLTCEDGEITVYPVGGTPPYFYFLNGSTDFETIPTIVVTSSGVFDITVVDSNNCSAQTSITVDQIPQPVFNITKTDVLCYNDNSGEIQFNITNANGYTVEYSIDNGLTYVTNPTFSNLYSGTYQGIIKYSLNGTECFSSPQDIIIDQPDTAITATAGVSELAGCGPSGEGRVRITNPQGGVAPYEYSFDNQGTWTSINEEYLAPGTYTLYIRDVNGCVFPMADITIDPEPVAPTINVSDPDFNCNGSANSTVTVTNTTSNSYDYTYLIDGVENPNISDPTTFLNVSDGSHTITVTYQLKTVPTFSNLLNETFGYGEDTSSPGMNPTYYCFERQVPATQCGGDITINDGQYSVTANIVKPFGAWMRPVDHTPATSPSTPKGRFLVVNIGATIPANEILYEKFIDDIIPNQPINVEFFAMNLLKSGNQADPDLKVALVDAFGNEISSFSTGNIPKSQAWENYPKTPITLNPGANTSLRFIVRSNVQLTSGNDVAIDDISVYQLPSTCVAQKDFPIVIGSGNAFMAGNVSATDVSCVGAGDGTITISAQNFDPAKGFQYTLDGLTWITQMTSPYTITGLADGNYNVQIRYEDAVDTCEFNFNQNIGSPTAVVVSVSATPITCLDGSTVTATATGGTAAYSYELLDTSLNLISNFPGSGVLTSVGAGDYIIRVTDANGCTDTTSLNLVNPIPPTATIINADYCYDGTNGASLEVSASGGQPPYEYNINGGAFQTNPVFGNLASGNYVIIVRDAYGCTFTLPTETIEPQISISVALTKELDCTVSPNAVITGAISDGYIPYTYAVSFNGGAYTNLGSIGTSFNYDATTDGTYQFQVTDNNGCPIVSNVITVNPISYPTATTTSVEPSCNGDANGSVQIIPADGVGPYEYSFNGSAFTTTSLYSGLSAGINYAYQVRDSKNCVFSGSITLSEPTVLNASASATAFSCNASNTNQSALVTIDLPTSGTAPYLYSFNGSGYSSTNTLTVNDNGTDQTIAYSVQDAQGCTAGGSLILLQLDPPTDLAFTSSAITCTTTTSTVDLTATDGVGTLQYETISPSPIIVGKQTSNSFSGLTEGTYVFRVTDANGCYYTESYTINPVTPITITGLKLSDVLCIGDNTGAIEYTVSGFAGTYTSALTSGSGTLAQAGSTVDLTLLIAGSYTVEVTDDITGCTADATLVITEPAAGLTFTATSTNVYCTEDNSQITVTSSGGTASYTYAAVVSGAAAPGTYASSNVITVDTNSASDLDWDVYVKDANGCITMNTITITADPLPTVTTPALASNQCSANSGFTFTATGASGVTPYQYSINGGASYQASPTFTVNTPGSYTVTIRDANGCTATSATPTGVYAPLTSIAAVTKELDCSASPDAVITVTISGGSTPFTYTVQKGAGAPSAPSASITGPTFTYSVSLADVDSYTFEITDTNGCTSTSTIAIDTITNPVATATTTDANCNGASDGSVQLIGSGGSGGYTYSDDNVSFTATSLFTGLPAGSYTFYIRDSKNCTSSVAATIAEPTVLVATASATAFSCSATNTKQSAVITIAIPTTGTSPYQYSFDGGINFSASNTLTVNDNGSDQIFSYVIRDANGCLTSAQNITLNRLDPPTDLTFTSTAITCIATTSTVDLTATNGVGALQYETISPSPIIVGKQTSNSFSGLTEGTYVFRVTDANGCYYTESYTINPVTPITITGLKLSDVLCFGDNGGAIKYTVSGFSGTYTSAITSGSGTLAQAGSTVDLTLLIAGSYTVEVTDDITGCTADATLVITEPAAGLTFTATSTNVYCTEDNSQITVTPSGGTASYTYAAVVSGAAAPGTYASSNVITVDTNSASDLDWDVYVKDANGCITMNTITITADPLPTVTTPTLASNQCSANSGFTFTATGASGVTPYQYSINGGASYQASPTFTVNTPGSYTVTIRDANGCTATSATPTVVYVPLTTSALLTKDITCSPAPTDASIDISVSGGNAPYSYEVSTDGGATYTSTPGSPYTTAIAGNYQFRITDANGCTQETNIITVTTPVNPVITSLTETQSILCSGEDTAAIQVNFDNTVGTASFVINVNNDTTGTNYGTQTSGLAAGDYTITLTDANGCFDTDTITINEPTPIILDFDVDPITCGAGGVSLGQIIINSVVGGTPNYTYHVTGVNGYNQEVLNQTGATQVFEVVNFGLYEIIITDTNGCTVIEQNILVASPPDDLDIDIATTVDCATGGEAEVSIGASSSITGSGPFYFAIYTGPGMVYDGTPIWQLGAGSPVSTTFTGLIPDVTYTFIVYDDDTKCYYYETATTPIKTNSTLSITGVTPKNITCIGSADGNVSFDITSTYGVDTDVTYEVFDSQSLASITPTAVTGFGTVPSNGTLSVTNLGLLDFGNYIVVIEETTGPNAGCGVATIPFNITESAIDLTISASSTRNENCNELGVISAIAQNGTAPYEYQFLLDTATAPIATDLGWNTSNTFEGAEDDYTVYVKDAYGCIKSIDVSIIKDPLPTINPVAQQCFDGTPINITLVEGTGAPITPLSYSIGGAYQSSDTFTISAAGTYDLFIKDGNGCIATTTYVVESPLLLDANMTQDLTCAVDASIDLTPSGGTGTYSTYEVNFNSGGYSVIPGSPYTTTTDGTYQFRVTDSQGCQSESSEIIVTPRTTPTLTEVHTDVTCNGGSDGSIVVTAGSGIAPYQYSIDGGTTFQASNVFNGLDFAGSPYSVVVRDSKSCDSAPTSVTINEPPLVGGLGALTQGLTCGAGNATQPALVTITGSGGTAPYTYSFDGGVNYTATSTYSTYTAGTVTAYVKDANGCTIVTPIDVVVPALDIPTDLDFTATAVTCLAVTSDVTLTATNGVGTLSYEIISPASEVGNTTGASSGTFTGLAPDTYTFTVTDANGCTYTESYTVTPVTNIAVSGLLVSDVSCNGGSNGAVDFTVSNFAGTYSYTINGVPTGTGQTATTISLTGLTIGNQVIIVTDETTGCDDTVSILVSEPTVLTLTEITNINANCNFGAQVTVEANGGTPNYRYAFVQDGVAPTLADYTSSASVVLDPAINTDWDVWVMDTNGCTTQIDVVIDTDPLPTINPVAQQCFDGTPINITLVEGTGAPITPLSYSIGGAYQSSDTFTISAAGTYDLFIKDGNGCIATTTYVVESPLLLDANMTQDLTCAVDASIDLTPSGGTGTYSTYEVNFNSGGYSVIPGSPYTTTTDGTYQFRVTDSQGCQSESSEIIVTPRTTPTLTEVHTDVTCNGGSDGSIVVTAGSGIAPYQYSIDGGTTFQASNVFNGLDFAGSPYSVVVRDSKSCDSAPTSVTINEPPLVGGLGALTQGLTCGAGNATQPALVTITGSGGTAPYTYSFDGGVNYTATSTYSTYTAGTVTAYVKDANGCTIVTPIDVVVPALDIPTDLDFTATAVTCLAVTSDVTLTATNGVGTLSYEIISPASEVGNTTGASSGTFTGLAPDTYTFTVTDANGCTYTESYTVTPVTNIAVSGLLVSDVSCNGGSNGAVDFTV</sequence>
<dbReference type="EMBL" id="FPKV01000006">
    <property type="protein sequence ID" value="SFZ94986.1"/>
    <property type="molecule type" value="Genomic_DNA"/>
</dbReference>
<keyword evidence="2" id="KW-1185">Reference proteome</keyword>
<dbReference type="OrthoDB" id="607469at2"/>
<name>A0A1K2IRV7_9FLAO</name>